<dbReference type="EMBL" id="PJKN01000001">
    <property type="protein sequence ID" value="PNC58074.1"/>
    <property type="molecule type" value="Genomic_DNA"/>
</dbReference>
<evidence type="ECO:0000256" key="1">
    <source>
        <dbReference type="ARBA" id="ARBA00004651"/>
    </source>
</evidence>
<evidence type="ECO:0000256" key="3">
    <source>
        <dbReference type="ARBA" id="ARBA00022692"/>
    </source>
</evidence>
<gene>
    <name evidence="7" type="ORF">CXU09_03225</name>
</gene>
<evidence type="ECO:0000256" key="4">
    <source>
        <dbReference type="ARBA" id="ARBA00022989"/>
    </source>
</evidence>
<reference evidence="7 8" key="1">
    <citation type="journal article" date="2017" name="BMC Genomics">
        <title>Genome sequencing of 39 Akkermansia muciniphila isolates reveals its population structure, genomic and functional diverisity, and global distribution in mammalian gut microbiotas.</title>
        <authorList>
            <person name="Guo X."/>
            <person name="Li S."/>
            <person name="Zhang J."/>
            <person name="Wu F."/>
            <person name="Li X."/>
            <person name="Wu D."/>
            <person name="Zhang M."/>
            <person name="Ou Z."/>
            <person name="Jie Z."/>
            <person name="Yan Q."/>
            <person name="Li P."/>
            <person name="Yi J."/>
            <person name="Peng Y."/>
        </authorList>
    </citation>
    <scope>NUCLEOTIDE SEQUENCE [LARGE SCALE GENOMIC DNA]</scope>
    <source>
        <strain evidence="7 8">GP43</strain>
    </source>
</reference>
<dbReference type="PANTHER" id="PTHR30625">
    <property type="entry name" value="PROTEIN TOLQ"/>
    <property type="match status" value="1"/>
</dbReference>
<evidence type="ECO:0000256" key="6">
    <source>
        <dbReference type="RuleBase" id="RU004057"/>
    </source>
</evidence>
<accession>A0A2N8I8V7</accession>
<dbReference type="Proteomes" id="UP000235914">
    <property type="component" value="Unassembled WGS sequence"/>
</dbReference>
<protein>
    <submittedName>
        <fullName evidence="7">MotA/TolQ/ExbB proton channel family protein</fullName>
    </submittedName>
</protein>
<dbReference type="InterPro" id="IPR050790">
    <property type="entry name" value="ExbB/TolQ_transport"/>
</dbReference>
<dbReference type="GO" id="GO:0017038">
    <property type="term" value="P:protein import"/>
    <property type="evidence" value="ECO:0007669"/>
    <property type="project" value="TreeGrafter"/>
</dbReference>
<comment type="similarity">
    <text evidence="6">Belongs to the exbB/tolQ family.</text>
</comment>
<dbReference type="Pfam" id="PF01618">
    <property type="entry name" value="MotA_ExbB"/>
    <property type="match status" value="1"/>
</dbReference>
<evidence type="ECO:0000313" key="7">
    <source>
        <dbReference type="EMBL" id="PNC58074.1"/>
    </source>
</evidence>
<dbReference type="AlphaFoldDB" id="A0A2N8I8V7"/>
<keyword evidence="6" id="KW-0653">Protein transport</keyword>
<dbReference type="PANTHER" id="PTHR30625:SF17">
    <property type="entry name" value="TOLQ-RELATED"/>
    <property type="match status" value="1"/>
</dbReference>
<keyword evidence="6" id="KW-0813">Transport</keyword>
<sequence>MNPVPFTTLAAAMDFVVGDRNYPLSELFMKGGFIMWPLLLLSIAGVVVLVMCCFSTRAAAVLPTKLVEQAESFIRKRDYTGLSILCKNGDSCYARVMLTVANFMLRNPSAQFEEVREIASAEGGRQAGFLSRQISWLSDIGAVAPMLGLLGTVVGMMKTFFEIANGDFSGGKQRIDMAGGVAEALITTAGGLMLGIPAILAYVYFRSRVHKRVGDLEAAVTHSVSVVATQLQKPRAGAAGAFHEEELPRVPVDPTSLRDVRGL</sequence>
<name>A0A2N8I8V7_9BACT</name>
<comment type="caution">
    <text evidence="7">The sequence shown here is derived from an EMBL/GenBank/DDBJ whole genome shotgun (WGS) entry which is preliminary data.</text>
</comment>
<keyword evidence="5" id="KW-0472">Membrane</keyword>
<comment type="subcellular location">
    <subcellularLocation>
        <location evidence="1">Cell membrane</location>
        <topology evidence="1">Multi-pass membrane protein</topology>
    </subcellularLocation>
    <subcellularLocation>
        <location evidence="6">Membrane</location>
        <topology evidence="6">Multi-pass membrane protein</topology>
    </subcellularLocation>
</comment>
<proteinExistence type="inferred from homology"/>
<dbReference type="InterPro" id="IPR002898">
    <property type="entry name" value="MotA_ExbB_proton_chnl"/>
</dbReference>
<keyword evidence="4" id="KW-1133">Transmembrane helix</keyword>
<dbReference type="RefSeq" id="WP_022197693.1">
    <property type="nucleotide sequence ID" value="NZ_BAABSF010000007.1"/>
</dbReference>
<evidence type="ECO:0000313" key="8">
    <source>
        <dbReference type="Proteomes" id="UP000235914"/>
    </source>
</evidence>
<dbReference type="GO" id="GO:0005886">
    <property type="term" value="C:plasma membrane"/>
    <property type="evidence" value="ECO:0007669"/>
    <property type="project" value="UniProtKB-SubCell"/>
</dbReference>
<organism evidence="7 8">
    <name type="scientific">Akkermansia muciniphila</name>
    <dbReference type="NCBI Taxonomy" id="239935"/>
    <lineage>
        <taxon>Bacteria</taxon>
        <taxon>Pseudomonadati</taxon>
        <taxon>Verrucomicrobiota</taxon>
        <taxon>Verrucomicrobiia</taxon>
        <taxon>Verrucomicrobiales</taxon>
        <taxon>Akkermansiaceae</taxon>
        <taxon>Akkermansia</taxon>
    </lineage>
</organism>
<evidence type="ECO:0000256" key="2">
    <source>
        <dbReference type="ARBA" id="ARBA00022475"/>
    </source>
</evidence>
<keyword evidence="2" id="KW-1003">Cell membrane</keyword>
<keyword evidence="3" id="KW-0812">Transmembrane</keyword>
<evidence type="ECO:0000256" key="5">
    <source>
        <dbReference type="ARBA" id="ARBA00023136"/>
    </source>
</evidence>